<accession>A0ABZ1X9Q6</accession>
<dbReference type="InterPro" id="IPR050812">
    <property type="entry name" value="Preph/Arog_dehydrog"/>
</dbReference>
<keyword evidence="2" id="KW-0560">Oxidoreductase</keyword>
<dbReference type="NCBIfam" id="NF005112">
    <property type="entry name" value="PRK06545.2-4"/>
    <property type="match status" value="1"/>
</dbReference>
<comment type="similarity">
    <text evidence="1">Belongs to the prephenate/arogenate dehydrogenase family.</text>
</comment>
<dbReference type="RefSeq" id="WP_329271245.1">
    <property type="nucleotide sequence ID" value="NZ_CP109011.1"/>
</dbReference>
<dbReference type="PANTHER" id="PTHR21363:SF0">
    <property type="entry name" value="PREPHENATE DEHYDROGENASE [NADP(+)]"/>
    <property type="match status" value="1"/>
</dbReference>
<dbReference type="InterPro" id="IPR046826">
    <property type="entry name" value="PDH_N"/>
</dbReference>
<sequence>MKTVAVVGTGAIGTSVALALTKRGLTVHLEDVNATAVRTAEAMGAGSVGTPAERVDLAVIAVPPAHTGSVLEQLQRRGLAHAYTDVASVKTLPYDDLRLAGAEPASFIGGHPLAGTDRSGPLAARADVFEDRPWILTPSARTDQSVLNRALELVSLCSGVPVIMDPLVHDRTLALTSHAPQLISTLMAATLVDAAEADIRVAGQGLRNVAGPGGGDPELWRDIFTANADALADVLDAYAADLGRAVGALRALGHADDEVRERAEGELETLLRHGHRGRARVAGPASSPAEVRLSVALSDRPGTLARLFGAVEELGGRIEDVRLENAQGLPYGSVSLCVPQTSVADLSRLLRAGGWATLMVAPPDASHRATRPAEPRDPVAVEVRADGTG</sequence>
<dbReference type="EMBL" id="CP109011">
    <property type="protein sequence ID" value="WUT48286.1"/>
    <property type="molecule type" value="Genomic_DNA"/>
</dbReference>
<dbReference type="PROSITE" id="PS51176">
    <property type="entry name" value="PDH_ADH"/>
    <property type="match status" value="1"/>
</dbReference>
<dbReference type="Gene3D" id="3.30.70.260">
    <property type="match status" value="1"/>
</dbReference>
<name>A0ABZ1X9Q6_9ACTN</name>
<dbReference type="InterPro" id="IPR046825">
    <property type="entry name" value="PDH_C"/>
</dbReference>
<protein>
    <submittedName>
        <fullName evidence="5">Prephenate dehydrogenase</fullName>
    </submittedName>
</protein>
<dbReference type="Pfam" id="PF20463">
    <property type="entry name" value="PDH_C"/>
    <property type="match status" value="1"/>
</dbReference>
<feature type="region of interest" description="Disordered" evidence="3">
    <location>
        <begin position="366"/>
        <end position="389"/>
    </location>
</feature>
<reference evidence="5" key="1">
    <citation type="submission" date="2022-10" db="EMBL/GenBank/DDBJ databases">
        <title>The complete genomes of actinobacterial strains from the NBC collection.</title>
        <authorList>
            <person name="Joergensen T.S."/>
            <person name="Alvarez Arevalo M."/>
            <person name="Sterndorff E.B."/>
            <person name="Faurdal D."/>
            <person name="Vuksanovic O."/>
            <person name="Mourched A.-S."/>
            <person name="Charusanti P."/>
            <person name="Shaw S."/>
            <person name="Blin K."/>
            <person name="Weber T."/>
        </authorList>
    </citation>
    <scope>NUCLEOTIDE SEQUENCE</scope>
    <source>
        <strain evidence="5">NBC_00686</strain>
    </source>
</reference>
<dbReference type="Proteomes" id="UP001432168">
    <property type="component" value="Chromosome"/>
</dbReference>
<evidence type="ECO:0000313" key="6">
    <source>
        <dbReference type="Proteomes" id="UP001432168"/>
    </source>
</evidence>
<evidence type="ECO:0000256" key="1">
    <source>
        <dbReference type="ARBA" id="ARBA00007964"/>
    </source>
</evidence>
<dbReference type="InterPro" id="IPR008927">
    <property type="entry name" value="6-PGluconate_DH-like_C_sf"/>
</dbReference>
<evidence type="ECO:0000256" key="2">
    <source>
        <dbReference type="ARBA" id="ARBA00023002"/>
    </source>
</evidence>
<dbReference type="SUPFAM" id="SSF51735">
    <property type="entry name" value="NAD(P)-binding Rossmann-fold domains"/>
    <property type="match status" value="1"/>
</dbReference>
<organism evidence="5 6">
    <name type="scientific">Streptomyces pseudovenezuelae</name>
    <dbReference type="NCBI Taxonomy" id="67350"/>
    <lineage>
        <taxon>Bacteria</taxon>
        <taxon>Bacillati</taxon>
        <taxon>Actinomycetota</taxon>
        <taxon>Actinomycetes</taxon>
        <taxon>Kitasatosporales</taxon>
        <taxon>Streptomycetaceae</taxon>
        <taxon>Streptomyces</taxon>
        <taxon>Streptomyces aurantiacus group</taxon>
    </lineage>
</organism>
<dbReference type="Pfam" id="PF02153">
    <property type="entry name" value="PDH_N"/>
    <property type="match status" value="1"/>
</dbReference>
<dbReference type="CDD" id="cd02116">
    <property type="entry name" value="ACT"/>
    <property type="match status" value="1"/>
</dbReference>
<dbReference type="Gene3D" id="1.10.3660.10">
    <property type="entry name" value="6-phosphogluconate dehydrogenase C-terminal like domain"/>
    <property type="match status" value="1"/>
</dbReference>
<feature type="domain" description="Prephenate/arogenate dehydrogenase" evidence="4">
    <location>
        <begin position="2"/>
        <end position="289"/>
    </location>
</feature>
<proteinExistence type="inferred from homology"/>
<dbReference type="InterPro" id="IPR036291">
    <property type="entry name" value="NAD(P)-bd_dom_sf"/>
</dbReference>
<dbReference type="SUPFAM" id="SSF48179">
    <property type="entry name" value="6-phosphogluconate dehydrogenase C-terminal domain-like"/>
    <property type="match status" value="1"/>
</dbReference>
<evidence type="ECO:0000259" key="4">
    <source>
        <dbReference type="PROSITE" id="PS51176"/>
    </source>
</evidence>
<evidence type="ECO:0000313" key="5">
    <source>
        <dbReference type="EMBL" id="WUT48286.1"/>
    </source>
</evidence>
<gene>
    <name evidence="5" type="ORF">OG929_40895</name>
</gene>
<dbReference type="PANTHER" id="PTHR21363">
    <property type="entry name" value="PREPHENATE DEHYDROGENASE"/>
    <property type="match status" value="1"/>
</dbReference>
<dbReference type="InterPro" id="IPR003099">
    <property type="entry name" value="Prephen_DH"/>
</dbReference>
<keyword evidence="6" id="KW-1185">Reference proteome</keyword>
<evidence type="ECO:0000256" key="3">
    <source>
        <dbReference type="SAM" id="MobiDB-lite"/>
    </source>
</evidence>
<dbReference type="Gene3D" id="3.40.50.720">
    <property type="entry name" value="NAD(P)-binding Rossmann-like Domain"/>
    <property type="match status" value="1"/>
</dbReference>